<proteinExistence type="predicted"/>
<evidence type="ECO:0000313" key="1">
    <source>
        <dbReference type="EMBL" id="MYD91296.1"/>
    </source>
</evidence>
<gene>
    <name evidence="1" type="ORF">F4Y08_13325</name>
</gene>
<name>A0A6B1DWC4_9CHLR</name>
<protein>
    <submittedName>
        <fullName evidence="1">Uncharacterized protein</fullName>
    </submittedName>
</protein>
<dbReference type="EMBL" id="VXPY01000094">
    <property type="protein sequence ID" value="MYD91296.1"/>
    <property type="molecule type" value="Genomic_DNA"/>
</dbReference>
<organism evidence="1">
    <name type="scientific">Caldilineaceae bacterium SB0662_bin_9</name>
    <dbReference type="NCBI Taxonomy" id="2605258"/>
    <lineage>
        <taxon>Bacteria</taxon>
        <taxon>Bacillati</taxon>
        <taxon>Chloroflexota</taxon>
        <taxon>Caldilineae</taxon>
        <taxon>Caldilineales</taxon>
        <taxon>Caldilineaceae</taxon>
    </lineage>
</organism>
<dbReference type="AlphaFoldDB" id="A0A6B1DWC4"/>
<comment type="caution">
    <text evidence="1">The sequence shown here is derived from an EMBL/GenBank/DDBJ whole genome shotgun (WGS) entry which is preliminary data.</text>
</comment>
<reference evidence="1" key="1">
    <citation type="submission" date="2019-09" db="EMBL/GenBank/DDBJ databases">
        <title>Characterisation of the sponge microbiome using genome-centric metagenomics.</title>
        <authorList>
            <person name="Engelberts J.P."/>
            <person name="Robbins S.J."/>
            <person name="De Goeij J.M."/>
            <person name="Aranda M."/>
            <person name="Bell S.C."/>
            <person name="Webster N.S."/>
        </authorList>
    </citation>
    <scope>NUCLEOTIDE SEQUENCE</scope>
    <source>
        <strain evidence="1">SB0662_bin_9</strain>
    </source>
</reference>
<accession>A0A6B1DWC4</accession>
<sequence>MGDLHIKISRSTLDEGSVLERAAFGRLEVSTGNRLLTLFLDRDEIDPSSQLSTGPFVSGYHLAEWFAIHWWRLRWEPGSRYVNSSTYTWDLSHRMSDIGGGYLWPNIVFDCDGYLFEVVSSKTIDELAPIEYLGSDAVHVPASVWEDAIDCFVTDVLSRLDEANLHDTELHAIWHELSEERSDAALTSFRRTEALLGFDVDEGNEAHIEAVLSDTNELGIDAVNELATGTGGTRTSASDIRSVSETAGFAADPKDGVSLSPTDLPDVLQWGQVAAWRIGKQLAHFVRNQTGLSDGPVNNQVLAGLAGTSPCAVENHEVSGPFTWVFAPGDTQGRIVLRSNWLTSRRFDMARVVGDRVFSMTSCVSAEPLSPATSSYSYRQKAQRSFAAELLCPWHAIEDDFEEGFDDAVIERVAAQFQVSERVVENQLDNNQRYG</sequence>